<reference evidence="3" key="1">
    <citation type="submission" date="2021-12" db="EMBL/GenBank/DDBJ databases">
        <title>Prjna785345.</title>
        <authorList>
            <person name="Rujirawat T."/>
            <person name="Krajaejun T."/>
        </authorList>
    </citation>
    <scope>NUCLEOTIDE SEQUENCE</scope>
    <source>
        <strain evidence="3">Pi057C3</strain>
    </source>
</reference>
<evidence type="ECO:0000313" key="4">
    <source>
        <dbReference type="Proteomes" id="UP001209570"/>
    </source>
</evidence>
<feature type="compositionally biased region" description="Polar residues" evidence="2">
    <location>
        <begin position="312"/>
        <end position="322"/>
    </location>
</feature>
<keyword evidence="4" id="KW-1185">Reference proteome</keyword>
<comment type="caution">
    <text evidence="3">The sequence shown here is derived from an EMBL/GenBank/DDBJ whole genome shotgun (WGS) entry which is preliminary data.</text>
</comment>
<dbReference type="EMBL" id="JAKCXM010000417">
    <property type="protein sequence ID" value="KAJ0394334.1"/>
    <property type="molecule type" value="Genomic_DNA"/>
</dbReference>
<sequence>MATTTTSASASTSTSTTSATSTTTTMTLQHPHKSTMATADLELHVLQTFGQFAGDKLVASYLYLKGSSRVLGLLAATTEALVTKSGLVALVSYLFAQYQRLGHPLVAYVDEAMGRRIVDAFVAVLLLAHESSLSNQDVEAGKDPLALTFEERVQALLSGQVPRLSALLSELKEREAEAQLRAATATAPVAAPVVMDLQDFVPKDEVRRLRERAREEQEEMQQAMNDLRAQLSALEREKQQLEQDLTDVHNYQESERGQRFQEMEEELARTKLEAVQKAHDLRKMELVIEALRKRKKSKSSRSNAASDPPSPTNGTSNGTAFA</sequence>
<feature type="compositionally biased region" description="Low complexity" evidence="2">
    <location>
        <begin position="1"/>
        <end position="25"/>
    </location>
</feature>
<proteinExistence type="predicted"/>
<feature type="region of interest" description="Disordered" evidence="2">
    <location>
        <begin position="292"/>
        <end position="322"/>
    </location>
</feature>
<gene>
    <name evidence="3" type="ORF">P43SY_000958</name>
</gene>
<keyword evidence="1" id="KW-0175">Coiled coil</keyword>
<evidence type="ECO:0000313" key="3">
    <source>
        <dbReference type="EMBL" id="KAJ0394334.1"/>
    </source>
</evidence>
<evidence type="ECO:0000256" key="1">
    <source>
        <dbReference type="SAM" id="Coils"/>
    </source>
</evidence>
<dbReference type="AlphaFoldDB" id="A0AAD5LV10"/>
<feature type="region of interest" description="Disordered" evidence="2">
    <location>
        <begin position="1"/>
        <end position="30"/>
    </location>
</feature>
<accession>A0AAD5LV10</accession>
<evidence type="ECO:0000256" key="2">
    <source>
        <dbReference type="SAM" id="MobiDB-lite"/>
    </source>
</evidence>
<feature type="coiled-coil region" evidence="1">
    <location>
        <begin position="203"/>
        <end position="254"/>
    </location>
</feature>
<name>A0AAD5LV10_PYTIN</name>
<dbReference type="Proteomes" id="UP001209570">
    <property type="component" value="Unassembled WGS sequence"/>
</dbReference>
<protein>
    <submittedName>
        <fullName evidence="3">Uncharacterized protein</fullName>
    </submittedName>
</protein>
<organism evidence="3 4">
    <name type="scientific">Pythium insidiosum</name>
    <name type="common">Pythiosis disease agent</name>
    <dbReference type="NCBI Taxonomy" id="114742"/>
    <lineage>
        <taxon>Eukaryota</taxon>
        <taxon>Sar</taxon>
        <taxon>Stramenopiles</taxon>
        <taxon>Oomycota</taxon>
        <taxon>Peronosporomycetes</taxon>
        <taxon>Pythiales</taxon>
        <taxon>Pythiaceae</taxon>
        <taxon>Pythium</taxon>
    </lineage>
</organism>